<feature type="region of interest" description="Disordered" evidence="3">
    <location>
        <begin position="34"/>
        <end position="66"/>
    </location>
</feature>
<evidence type="ECO:0008006" key="6">
    <source>
        <dbReference type="Google" id="ProtNLM"/>
    </source>
</evidence>
<dbReference type="SUPFAM" id="SSF52540">
    <property type="entry name" value="P-loop containing nucleoside triphosphate hydrolases"/>
    <property type="match status" value="1"/>
</dbReference>
<evidence type="ECO:0000256" key="2">
    <source>
        <dbReference type="ARBA" id="ARBA00023161"/>
    </source>
</evidence>
<sequence length="423" mass="47142">MRGYDRDQDTFRPAVLGFRRRGTVSTGGYRVIGREQHQYRQDGGHDHRRQSALDHRQDTHEESKEEDAAAKVAAANKLITNRWEFNIDISAKLLNDNTDFLVVGVIGGQGAGKSSILNSICGFSHFPKQSRGTAFPAAAYEQHLSGKHCTVGVDIRMSSDRVIALDTQPVLSASHLLELLDSPSPSMEISRALTVSSGRGTRPAEASAEGVQLIMAIQMAVFLFNVCHVVLVVSNWMGDNGLLDLIECVDMFAPNIAKGMSQAGVSRVPHQLAKAVFVKSNVPPIDWEASKVARVQRLLQNKIGESKFCIGGHVSCWSDTRLQMPKSLAYIQKKDQVNFFVLPQARRSRRAEAPEPSQHQVMLDRLKLQILGINPSRKFDHGMTEREWFRWCESVWQGVQKDNIIAECYFRLQQTIFSGGGGW</sequence>
<dbReference type="InterPro" id="IPR027417">
    <property type="entry name" value="P-loop_NTPase"/>
</dbReference>
<protein>
    <recommendedName>
        <fullName evidence="6">Protein SMG9</fullName>
    </recommendedName>
</protein>
<dbReference type="Gene3D" id="3.40.50.300">
    <property type="entry name" value="P-loop containing nucleotide triphosphate hydrolases"/>
    <property type="match status" value="1"/>
</dbReference>
<dbReference type="OrthoDB" id="546740at2759"/>
<dbReference type="PANTHER" id="PTHR14270:SF0">
    <property type="entry name" value="NONSENSE-MEDIATED MRNA DECAY FACTOR SMG9"/>
    <property type="match status" value="1"/>
</dbReference>
<dbReference type="GO" id="GO:0000184">
    <property type="term" value="P:nuclear-transcribed mRNA catabolic process, nonsense-mediated decay"/>
    <property type="evidence" value="ECO:0007669"/>
    <property type="project" value="UniProtKB-KW"/>
</dbReference>
<dbReference type="EMBL" id="CAJHUC010001563">
    <property type="protein sequence ID" value="CAD7701542.1"/>
    <property type="molecule type" value="Genomic_DNA"/>
</dbReference>
<dbReference type="AlphaFoldDB" id="A0A8S1J1X1"/>
<dbReference type="PANTHER" id="PTHR14270">
    <property type="entry name" value="NONSENSE-MEDIATED MRNA DECAY FACTOR SMG9"/>
    <property type="match status" value="1"/>
</dbReference>
<dbReference type="InterPro" id="IPR039177">
    <property type="entry name" value="SMG9"/>
</dbReference>
<keyword evidence="2" id="KW-0866">Nonsense-mediated mRNA decay</keyword>
<keyword evidence="5" id="KW-1185">Reference proteome</keyword>
<evidence type="ECO:0000313" key="4">
    <source>
        <dbReference type="EMBL" id="CAD7701542.1"/>
    </source>
</evidence>
<evidence type="ECO:0000256" key="1">
    <source>
        <dbReference type="ARBA" id="ARBA00007712"/>
    </source>
</evidence>
<proteinExistence type="inferred from homology"/>
<organism evidence="4 5">
    <name type="scientific">Ostreobium quekettii</name>
    <dbReference type="NCBI Taxonomy" id="121088"/>
    <lineage>
        <taxon>Eukaryota</taxon>
        <taxon>Viridiplantae</taxon>
        <taxon>Chlorophyta</taxon>
        <taxon>core chlorophytes</taxon>
        <taxon>Ulvophyceae</taxon>
        <taxon>TCBD clade</taxon>
        <taxon>Bryopsidales</taxon>
        <taxon>Ostreobineae</taxon>
        <taxon>Ostreobiaceae</taxon>
        <taxon>Ostreobium</taxon>
    </lineage>
</organism>
<accession>A0A8S1J1X1</accession>
<evidence type="ECO:0000256" key="3">
    <source>
        <dbReference type="SAM" id="MobiDB-lite"/>
    </source>
</evidence>
<reference evidence="4" key="1">
    <citation type="submission" date="2020-12" db="EMBL/GenBank/DDBJ databases">
        <authorList>
            <person name="Iha C."/>
        </authorList>
    </citation>
    <scope>NUCLEOTIDE SEQUENCE</scope>
</reference>
<name>A0A8S1J1X1_9CHLO</name>
<comment type="similarity">
    <text evidence="1">Belongs to the SMG9 family.</text>
</comment>
<comment type="caution">
    <text evidence="4">The sequence shown here is derived from an EMBL/GenBank/DDBJ whole genome shotgun (WGS) entry which is preliminary data.</text>
</comment>
<evidence type="ECO:0000313" key="5">
    <source>
        <dbReference type="Proteomes" id="UP000708148"/>
    </source>
</evidence>
<gene>
    <name evidence="4" type="ORF">OSTQU699_LOCUS6900</name>
</gene>
<dbReference type="Proteomes" id="UP000708148">
    <property type="component" value="Unassembled WGS sequence"/>
</dbReference>